<proteinExistence type="inferred from homology"/>
<dbReference type="EMBL" id="JBBWWR010000005">
    <property type="protein sequence ID" value="KAK8966288.1"/>
    <property type="molecule type" value="Genomic_DNA"/>
</dbReference>
<organism evidence="12 13">
    <name type="scientific">Platanthera guangdongensis</name>
    <dbReference type="NCBI Taxonomy" id="2320717"/>
    <lineage>
        <taxon>Eukaryota</taxon>
        <taxon>Viridiplantae</taxon>
        <taxon>Streptophyta</taxon>
        <taxon>Embryophyta</taxon>
        <taxon>Tracheophyta</taxon>
        <taxon>Spermatophyta</taxon>
        <taxon>Magnoliopsida</taxon>
        <taxon>Liliopsida</taxon>
        <taxon>Asparagales</taxon>
        <taxon>Orchidaceae</taxon>
        <taxon>Orchidoideae</taxon>
        <taxon>Orchideae</taxon>
        <taxon>Orchidinae</taxon>
        <taxon>Platanthera</taxon>
    </lineage>
</organism>
<dbReference type="Gene3D" id="3.10.20.30">
    <property type="match status" value="1"/>
</dbReference>
<gene>
    <name evidence="12" type="ORF">KSP40_PGU010845</name>
</gene>
<keyword evidence="6" id="KW-0816">Tricarboxylic acid cycle</keyword>
<evidence type="ECO:0000256" key="7">
    <source>
        <dbReference type="ARBA" id="ARBA00022714"/>
    </source>
</evidence>
<dbReference type="PANTHER" id="PTHR11921:SF40">
    <property type="entry name" value="SUCCINATE DEHYDROGENASE [UBIQUINONE] IRON-SULFUR SUBUNIT 3, MITOCHONDRIAL"/>
    <property type="match status" value="1"/>
</dbReference>
<dbReference type="InterPro" id="IPR017900">
    <property type="entry name" value="4Fe4S_Fe_S_CS"/>
</dbReference>
<comment type="cofactor">
    <cofactor evidence="1">
        <name>[3Fe-4S] cluster</name>
        <dbReference type="ChEBI" id="CHEBI:21137"/>
    </cofactor>
</comment>
<feature type="domain" description="4Fe-4S ferredoxin-type" evidence="11">
    <location>
        <begin position="153"/>
        <end position="183"/>
    </location>
</feature>
<keyword evidence="7" id="KW-0408">Iron</keyword>
<evidence type="ECO:0000256" key="8">
    <source>
        <dbReference type="ARBA" id="ARBA00023002"/>
    </source>
</evidence>
<dbReference type="Proteomes" id="UP001412067">
    <property type="component" value="Unassembled WGS sequence"/>
</dbReference>
<evidence type="ECO:0000313" key="12">
    <source>
        <dbReference type="EMBL" id="KAK8966288.1"/>
    </source>
</evidence>
<dbReference type="PROSITE" id="PS51379">
    <property type="entry name" value="4FE4S_FER_2"/>
    <property type="match status" value="1"/>
</dbReference>
<keyword evidence="8" id="KW-0560">Oxidoreductase</keyword>
<evidence type="ECO:0000256" key="1">
    <source>
        <dbReference type="ARBA" id="ARBA00001927"/>
    </source>
</evidence>
<keyword evidence="7" id="KW-0411">Iron-sulfur</keyword>
<sequence>MVRSFSKLSPEKKKLKEFKIYRWSPDFQEKKPLLHSYHVDLSTYGPMYAGIGCASKDKGRARFNFELQKIMQRGYLWILLNEHRWKQCACMPQAVNTNTSAPTVITALPHMFVIKDLVVDLTAFYQQYKSIEPWLKTRKTPENYREHLQSPRDRNKLDGLYECILCACCSTACPAYWWNQEKFLGPAALLNGPCPTLGVALCLLPKHLFL</sequence>
<evidence type="ECO:0000256" key="5">
    <source>
        <dbReference type="ARBA" id="ARBA00022485"/>
    </source>
</evidence>
<accession>A0ABR2MQM4</accession>
<comment type="cofactor">
    <cofactor evidence="10">
        <name>[2Fe-2S] cluster</name>
        <dbReference type="ChEBI" id="CHEBI:190135"/>
    </cofactor>
</comment>
<keyword evidence="7" id="KW-0479">Metal-binding</keyword>
<evidence type="ECO:0000256" key="9">
    <source>
        <dbReference type="ARBA" id="ARBA00023291"/>
    </source>
</evidence>
<evidence type="ECO:0000256" key="10">
    <source>
        <dbReference type="ARBA" id="ARBA00034078"/>
    </source>
</evidence>
<dbReference type="NCBIfam" id="TIGR00384">
    <property type="entry name" value="dhsB"/>
    <property type="match status" value="1"/>
</dbReference>
<evidence type="ECO:0000256" key="2">
    <source>
        <dbReference type="ARBA" id="ARBA00001966"/>
    </source>
</evidence>
<reference evidence="12 13" key="1">
    <citation type="journal article" date="2022" name="Nat. Plants">
        <title>Genomes of leafy and leafless Platanthera orchids illuminate the evolution of mycoheterotrophy.</title>
        <authorList>
            <person name="Li M.H."/>
            <person name="Liu K.W."/>
            <person name="Li Z."/>
            <person name="Lu H.C."/>
            <person name="Ye Q.L."/>
            <person name="Zhang D."/>
            <person name="Wang J.Y."/>
            <person name="Li Y.F."/>
            <person name="Zhong Z.M."/>
            <person name="Liu X."/>
            <person name="Yu X."/>
            <person name="Liu D.K."/>
            <person name="Tu X.D."/>
            <person name="Liu B."/>
            <person name="Hao Y."/>
            <person name="Liao X.Y."/>
            <person name="Jiang Y.T."/>
            <person name="Sun W.H."/>
            <person name="Chen J."/>
            <person name="Chen Y.Q."/>
            <person name="Ai Y."/>
            <person name="Zhai J.W."/>
            <person name="Wu S.S."/>
            <person name="Zhou Z."/>
            <person name="Hsiao Y.Y."/>
            <person name="Wu W.L."/>
            <person name="Chen Y.Y."/>
            <person name="Lin Y.F."/>
            <person name="Hsu J.L."/>
            <person name="Li C.Y."/>
            <person name="Wang Z.W."/>
            <person name="Zhao X."/>
            <person name="Zhong W.Y."/>
            <person name="Ma X.K."/>
            <person name="Ma L."/>
            <person name="Huang J."/>
            <person name="Chen G.Z."/>
            <person name="Huang M.Z."/>
            <person name="Huang L."/>
            <person name="Peng D.H."/>
            <person name="Luo Y.B."/>
            <person name="Zou S.Q."/>
            <person name="Chen S.P."/>
            <person name="Lan S."/>
            <person name="Tsai W.C."/>
            <person name="Van de Peer Y."/>
            <person name="Liu Z.J."/>
        </authorList>
    </citation>
    <scope>NUCLEOTIDE SEQUENCE [LARGE SCALE GENOMIC DNA]</scope>
    <source>
        <strain evidence="12">Lor288</strain>
    </source>
</reference>
<comment type="caution">
    <text evidence="12">The sequence shown here is derived from an EMBL/GenBank/DDBJ whole genome shotgun (WGS) entry which is preliminary data.</text>
</comment>
<keyword evidence="13" id="KW-1185">Reference proteome</keyword>
<evidence type="ECO:0000313" key="13">
    <source>
        <dbReference type="Proteomes" id="UP001412067"/>
    </source>
</evidence>
<comment type="cofactor">
    <cofactor evidence="2">
        <name>[4Fe-4S] cluster</name>
        <dbReference type="ChEBI" id="CHEBI:49883"/>
    </cofactor>
</comment>
<evidence type="ECO:0000256" key="3">
    <source>
        <dbReference type="ARBA" id="ARBA00009433"/>
    </source>
</evidence>
<dbReference type="InterPro" id="IPR050573">
    <property type="entry name" value="SDH/FRD_Iron-Sulfur"/>
</dbReference>
<dbReference type="PANTHER" id="PTHR11921">
    <property type="entry name" value="SUCCINATE DEHYDROGENASE IRON-SULFUR PROTEIN"/>
    <property type="match status" value="1"/>
</dbReference>
<keyword evidence="9" id="KW-0003">3Fe-4S</keyword>
<evidence type="ECO:0000259" key="11">
    <source>
        <dbReference type="PROSITE" id="PS51379"/>
    </source>
</evidence>
<dbReference type="SUPFAM" id="SSF46548">
    <property type="entry name" value="alpha-helical ferredoxin"/>
    <property type="match status" value="1"/>
</dbReference>
<protein>
    <recommendedName>
        <fullName evidence="4">succinate dehydrogenase</fullName>
        <ecNumber evidence="4">1.3.5.1</ecNumber>
    </recommendedName>
</protein>
<dbReference type="Gene3D" id="1.10.1060.10">
    <property type="entry name" value="Alpha-helical ferredoxin"/>
    <property type="match status" value="1"/>
</dbReference>
<dbReference type="PROSITE" id="PS00198">
    <property type="entry name" value="4FE4S_FER_1"/>
    <property type="match status" value="1"/>
</dbReference>
<dbReference type="InterPro" id="IPR004489">
    <property type="entry name" value="Succ_DH/fum_Rdtase_Fe-S"/>
</dbReference>
<name>A0ABR2MQM4_9ASPA</name>
<keyword evidence="7" id="KW-0001">2Fe-2S</keyword>
<keyword evidence="5" id="KW-0004">4Fe-4S</keyword>
<comment type="similarity">
    <text evidence="3">Belongs to the succinate dehydrogenase/fumarate reductase iron-sulfur protein family.</text>
</comment>
<dbReference type="EC" id="1.3.5.1" evidence="4"/>
<dbReference type="InterPro" id="IPR012675">
    <property type="entry name" value="Beta-grasp_dom_sf"/>
</dbReference>
<evidence type="ECO:0000256" key="6">
    <source>
        <dbReference type="ARBA" id="ARBA00022532"/>
    </source>
</evidence>
<evidence type="ECO:0000256" key="4">
    <source>
        <dbReference type="ARBA" id="ARBA00012792"/>
    </source>
</evidence>
<dbReference type="InterPro" id="IPR017896">
    <property type="entry name" value="4Fe4S_Fe-S-bd"/>
</dbReference>
<dbReference type="InterPro" id="IPR009051">
    <property type="entry name" value="Helical_ferredxn"/>
</dbReference>